<accession>A0ABW1J1A7</accession>
<evidence type="ECO:0000313" key="3">
    <source>
        <dbReference type="Proteomes" id="UP001596302"/>
    </source>
</evidence>
<feature type="signal peptide" evidence="1">
    <location>
        <begin position="1"/>
        <end position="27"/>
    </location>
</feature>
<dbReference type="EMBL" id="JBHSQW010000023">
    <property type="protein sequence ID" value="MFC5994546.1"/>
    <property type="molecule type" value="Genomic_DNA"/>
</dbReference>
<reference evidence="3" key="1">
    <citation type="journal article" date="2019" name="Int. J. Syst. Evol. Microbiol.">
        <title>The Global Catalogue of Microorganisms (GCM) 10K type strain sequencing project: providing services to taxonomists for standard genome sequencing and annotation.</title>
        <authorList>
            <consortium name="The Broad Institute Genomics Platform"/>
            <consortium name="The Broad Institute Genome Sequencing Center for Infectious Disease"/>
            <person name="Wu L."/>
            <person name="Ma J."/>
        </authorList>
    </citation>
    <scope>NUCLEOTIDE SEQUENCE [LARGE SCALE GENOMIC DNA]</scope>
    <source>
        <strain evidence="3">CCM 8391</strain>
    </source>
</reference>
<feature type="chain" id="PRO_5045850214" evidence="1">
    <location>
        <begin position="28"/>
        <end position="196"/>
    </location>
</feature>
<organism evidence="2 3">
    <name type="scientific">Pseudonocardia hispaniensis</name>
    <dbReference type="NCBI Taxonomy" id="904933"/>
    <lineage>
        <taxon>Bacteria</taxon>
        <taxon>Bacillati</taxon>
        <taxon>Actinomycetota</taxon>
        <taxon>Actinomycetes</taxon>
        <taxon>Pseudonocardiales</taxon>
        <taxon>Pseudonocardiaceae</taxon>
        <taxon>Pseudonocardia</taxon>
    </lineage>
</organism>
<dbReference type="Proteomes" id="UP001596302">
    <property type="component" value="Unassembled WGS sequence"/>
</dbReference>
<keyword evidence="3" id="KW-1185">Reference proteome</keyword>
<comment type="caution">
    <text evidence="2">The sequence shown here is derived from an EMBL/GenBank/DDBJ whole genome shotgun (WGS) entry which is preliminary data.</text>
</comment>
<dbReference type="RefSeq" id="WP_379584570.1">
    <property type="nucleotide sequence ID" value="NZ_JBHSQW010000023.1"/>
</dbReference>
<protein>
    <submittedName>
        <fullName evidence="2">Uncharacterized protein</fullName>
    </submittedName>
</protein>
<proteinExistence type="predicted"/>
<keyword evidence="1" id="KW-0732">Signal</keyword>
<dbReference type="PROSITE" id="PS51257">
    <property type="entry name" value="PROKAR_LIPOPROTEIN"/>
    <property type="match status" value="1"/>
</dbReference>
<name>A0ABW1J1A7_9PSEU</name>
<evidence type="ECO:0000313" key="2">
    <source>
        <dbReference type="EMBL" id="MFC5994546.1"/>
    </source>
</evidence>
<evidence type="ECO:0000256" key="1">
    <source>
        <dbReference type="SAM" id="SignalP"/>
    </source>
</evidence>
<gene>
    <name evidence="2" type="ORF">ACFQE5_10020</name>
</gene>
<sequence length="196" mass="19970">MTRTGRLAAATALCALLVGGCSTVVTGTPGPDPAPAPTEGPGSDPVAWADRVCGSVLAYSEPALARPAFTDVPDLPGIQKRLSDYLATVLTGLQQGRTQLDSVGRSPVTGGDEALVRIGDVFRQLEADLAAVKAQVDGADPNNADAFKATLAGAQDSLAKVTTPDSLASLARLPRLAKATQKAVNCQRLATLPPAT</sequence>